<sequence length="525" mass="52607">MAAAAVLVLGGGGIAYADDLQTDLSVDSLEISAPANLGVLACGSTKQIDVSMFIRRTSNAANNTFQSGSTATYSVAAESSVSATDPNPASITLPGGWDDLDPNSHASSPSSRSTITVAAGTANGSFDGSVTYQVSGTAENDDPLARTDTVDVTWKVENCVSGPPADTTAPVVVLTCPPAPVSRGAEASASWVASDEAGGSGLATASSGTIPLDTSALGIRTAIAPAGTAVDNANNPSAEATCSYTVVDTTPPVVVLTCPPEVARGSVAHATWEATDEDGGSGIAAPSSGSIQLDTSTLGDKIATAVAGTAHDRAGNASLETTCGYTVVDRTPPVVVLTCPTTVLLDSVAEATWTAADELGGSGLATAPSGSIALDTSSVGSKVAVAPAGTAVDKAGNESEAKSCEYSVIYDFDGFFRPVDMGGVVNSVKAGSAVPMKFSLGGDQGLDIIAAGYPKVTFTTCSTGATVDEIESTVTAGGSSLTYDPVAGQYVYVWKTDKSWAGKCGTFALKLDDGQTRTALFKFLK</sequence>
<gene>
    <name evidence="2" type="ORF">FYC51_08155</name>
</gene>
<feature type="region of interest" description="Disordered" evidence="1">
    <location>
        <begin position="81"/>
        <end position="114"/>
    </location>
</feature>
<evidence type="ECO:0008006" key="4">
    <source>
        <dbReference type="Google" id="ProtNLM"/>
    </source>
</evidence>
<protein>
    <recommendedName>
        <fullName evidence="4">HYR domain-containing protein</fullName>
    </recommendedName>
</protein>
<comment type="caution">
    <text evidence="2">The sequence shown here is derived from an EMBL/GenBank/DDBJ whole genome shotgun (WGS) entry which is preliminary data.</text>
</comment>
<name>A0A5S4V3A8_9MICO</name>
<dbReference type="Proteomes" id="UP000325243">
    <property type="component" value="Unassembled WGS sequence"/>
</dbReference>
<dbReference type="RefSeq" id="WP_148733082.1">
    <property type="nucleotide sequence ID" value="NZ_VSSB01000001.1"/>
</dbReference>
<evidence type="ECO:0000256" key="1">
    <source>
        <dbReference type="SAM" id="MobiDB-lite"/>
    </source>
</evidence>
<keyword evidence="3" id="KW-1185">Reference proteome</keyword>
<evidence type="ECO:0000313" key="2">
    <source>
        <dbReference type="EMBL" id="TYL53617.1"/>
    </source>
</evidence>
<proteinExistence type="predicted"/>
<reference evidence="2 3" key="1">
    <citation type="submission" date="2019-08" db="EMBL/GenBank/DDBJ databases">
        <authorList>
            <person name="Hu J."/>
        </authorList>
    </citation>
    <scope>NUCLEOTIDE SEQUENCE [LARGE SCALE GENOMIC DNA]</scope>
    <source>
        <strain evidence="2 3">NEAU-184</strain>
    </source>
</reference>
<feature type="compositionally biased region" description="Polar residues" evidence="1">
    <location>
        <begin position="81"/>
        <end position="90"/>
    </location>
</feature>
<accession>A0A5S4V3A8</accession>
<feature type="compositionally biased region" description="Low complexity" evidence="1">
    <location>
        <begin position="104"/>
        <end position="113"/>
    </location>
</feature>
<dbReference type="EMBL" id="VSSB01000001">
    <property type="protein sequence ID" value="TYL53617.1"/>
    <property type="molecule type" value="Genomic_DNA"/>
</dbReference>
<dbReference type="AlphaFoldDB" id="A0A5S4V3A8"/>
<organism evidence="2 3">
    <name type="scientific">Agromyces mariniharenae</name>
    <dbReference type="NCBI Taxonomy" id="2604423"/>
    <lineage>
        <taxon>Bacteria</taxon>
        <taxon>Bacillati</taxon>
        <taxon>Actinomycetota</taxon>
        <taxon>Actinomycetes</taxon>
        <taxon>Micrococcales</taxon>
        <taxon>Microbacteriaceae</taxon>
        <taxon>Agromyces</taxon>
    </lineage>
</organism>
<evidence type="ECO:0000313" key="3">
    <source>
        <dbReference type="Proteomes" id="UP000325243"/>
    </source>
</evidence>
<dbReference type="NCBIfam" id="NF038114">
    <property type="entry name" value="rightmost"/>
    <property type="match status" value="1"/>
</dbReference>